<evidence type="ECO:0000313" key="2">
    <source>
        <dbReference type="EMBL" id="GFP75877.1"/>
    </source>
</evidence>
<evidence type="ECO:0000313" key="3">
    <source>
        <dbReference type="Proteomes" id="UP000580568"/>
    </source>
</evidence>
<comment type="caution">
    <text evidence="2">The sequence shown here is derived from an EMBL/GenBank/DDBJ whole genome shotgun (WGS) entry which is preliminary data.</text>
</comment>
<accession>A0A6V8SFA5</accession>
<keyword evidence="1" id="KW-0812">Transmembrane</keyword>
<keyword evidence="3" id="KW-1185">Reference proteome</keyword>
<protein>
    <recommendedName>
        <fullName evidence="4">ABC transporter permease</fullName>
    </recommendedName>
</protein>
<reference evidence="2 3" key="1">
    <citation type="submission" date="2020-07" db="EMBL/GenBank/DDBJ databases">
        <title>A new beta-1,3-glucan-decomposing anaerobic bacterium isolated from anoxic soil subjected to biological soil disinfestation.</title>
        <authorList>
            <person name="Ueki A."/>
            <person name="Tonouchi A."/>
        </authorList>
    </citation>
    <scope>NUCLEOTIDE SEQUENCE [LARGE SCALE GENOMIC DNA]</scope>
    <source>
        <strain evidence="2 3">TW1</strain>
    </source>
</reference>
<dbReference type="AlphaFoldDB" id="A0A6V8SFA5"/>
<organism evidence="2 3">
    <name type="scientific">Clostridium fungisolvens</name>
    <dbReference type="NCBI Taxonomy" id="1604897"/>
    <lineage>
        <taxon>Bacteria</taxon>
        <taxon>Bacillati</taxon>
        <taxon>Bacillota</taxon>
        <taxon>Clostridia</taxon>
        <taxon>Eubacteriales</taxon>
        <taxon>Clostridiaceae</taxon>
        <taxon>Clostridium</taxon>
    </lineage>
</organism>
<proteinExistence type="predicted"/>
<feature type="transmembrane region" description="Helical" evidence="1">
    <location>
        <begin position="37"/>
        <end position="58"/>
    </location>
</feature>
<dbReference type="Pfam" id="PF06541">
    <property type="entry name" value="ABC_trans_CmpB"/>
    <property type="match status" value="1"/>
</dbReference>
<sequence>MSFFISIGFNFIIYSFLGWVIENLYCYHLFKRFQEDGFLYGPYKPMYGFAFSILVLLNDVIHNNIILAMFICLIIPTSIEYLSGYYLKKFFNKTYWDYSNERANYNGLVCVKFSLYWMILSLLGMFFIHPIINKFYLFYKDISFIFIILILLSISMDLLMTIATLSKENKLFKKF</sequence>
<feature type="transmembrane region" description="Helical" evidence="1">
    <location>
        <begin position="144"/>
        <end position="165"/>
    </location>
</feature>
<dbReference type="Proteomes" id="UP000580568">
    <property type="component" value="Unassembled WGS sequence"/>
</dbReference>
<feature type="transmembrane region" description="Helical" evidence="1">
    <location>
        <begin position="108"/>
        <end position="132"/>
    </location>
</feature>
<name>A0A6V8SFA5_9CLOT</name>
<feature type="transmembrane region" description="Helical" evidence="1">
    <location>
        <begin position="6"/>
        <end position="25"/>
    </location>
</feature>
<dbReference type="EMBL" id="BLZR01000001">
    <property type="protein sequence ID" value="GFP75877.1"/>
    <property type="molecule type" value="Genomic_DNA"/>
</dbReference>
<dbReference type="InterPro" id="IPR010540">
    <property type="entry name" value="CmpB_TMEM229"/>
</dbReference>
<feature type="transmembrane region" description="Helical" evidence="1">
    <location>
        <begin position="64"/>
        <end position="87"/>
    </location>
</feature>
<gene>
    <name evidence="2" type="ORF">bsdtw1_01969</name>
</gene>
<dbReference type="RefSeq" id="WP_183277347.1">
    <property type="nucleotide sequence ID" value="NZ_BLZR01000001.1"/>
</dbReference>
<evidence type="ECO:0008006" key="4">
    <source>
        <dbReference type="Google" id="ProtNLM"/>
    </source>
</evidence>
<keyword evidence="1" id="KW-0472">Membrane</keyword>
<evidence type="ECO:0000256" key="1">
    <source>
        <dbReference type="SAM" id="Phobius"/>
    </source>
</evidence>
<keyword evidence="1" id="KW-1133">Transmembrane helix</keyword>